<evidence type="ECO:0000313" key="3">
    <source>
        <dbReference type="Proteomes" id="UP001501532"/>
    </source>
</evidence>
<accession>A0ABP6LZM2</accession>
<evidence type="ECO:0000256" key="1">
    <source>
        <dbReference type="SAM" id="MobiDB-lite"/>
    </source>
</evidence>
<comment type="caution">
    <text evidence="2">The sequence shown here is derived from an EMBL/GenBank/DDBJ whole genome shotgun (WGS) entry which is preliminary data.</text>
</comment>
<dbReference type="EMBL" id="BAAAUF010000063">
    <property type="protein sequence ID" value="GAA3068198.1"/>
    <property type="molecule type" value="Genomic_DNA"/>
</dbReference>
<sequence>MAGATPDVRALGRSHRKPLPRPPTGIRHHRVKVTGTDRPVPQAAGPAVLAIPGRALLSRHGRDDAPGRFYGAGCYSGLGERQNSHQR</sequence>
<proteinExistence type="predicted"/>
<dbReference type="Proteomes" id="UP001501532">
    <property type="component" value="Unassembled WGS sequence"/>
</dbReference>
<keyword evidence="3" id="KW-1185">Reference proteome</keyword>
<organism evidence="2 3">
    <name type="scientific">Streptomyces glomeratus</name>
    <dbReference type="NCBI Taxonomy" id="284452"/>
    <lineage>
        <taxon>Bacteria</taxon>
        <taxon>Bacillati</taxon>
        <taxon>Actinomycetota</taxon>
        <taxon>Actinomycetes</taxon>
        <taxon>Kitasatosporales</taxon>
        <taxon>Streptomycetaceae</taxon>
        <taxon>Streptomyces</taxon>
    </lineage>
</organism>
<feature type="region of interest" description="Disordered" evidence="1">
    <location>
        <begin position="1"/>
        <end position="27"/>
    </location>
</feature>
<reference evidence="3" key="1">
    <citation type="journal article" date="2019" name="Int. J. Syst. Evol. Microbiol.">
        <title>The Global Catalogue of Microorganisms (GCM) 10K type strain sequencing project: providing services to taxonomists for standard genome sequencing and annotation.</title>
        <authorList>
            <consortium name="The Broad Institute Genomics Platform"/>
            <consortium name="The Broad Institute Genome Sequencing Center for Infectious Disease"/>
            <person name="Wu L."/>
            <person name="Ma J."/>
        </authorList>
    </citation>
    <scope>NUCLEOTIDE SEQUENCE [LARGE SCALE GENOMIC DNA]</scope>
    <source>
        <strain evidence="3">JCM 9091</strain>
    </source>
</reference>
<protein>
    <submittedName>
        <fullName evidence="2">Uncharacterized protein</fullName>
    </submittedName>
</protein>
<name>A0ABP6LZM2_9ACTN</name>
<evidence type="ECO:0000313" key="2">
    <source>
        <dbReference type="EMBL" id="GAA3068198.1"/>
    </source>
</evidence>
<gene>
    <name evidence="2" type="ORF">GCM10010448_59370</name>
</gene>